<evidence type="ECO:0000256" key="6">
    <source>
        <dbReference type="SAM" id="Phobius"/>
    </source>
</evidence>
<feature type="transmembrane region" description="Helical" evidence="6">
    <location>
        <begin position="328"/>
        <end position="347"/>
    </location>
</feature>
<reference evidence="7 8" key="1">
    <citation type="submission" date="2020-08" db="EMBL/GenBank/DDBJ databases">
        <title>Genomic Encyclopedia of Type Strains, Phase IV (KMG-IV): sequencing the most valuable type-strain genomes for metagenomic binning, comparative biology and taxonomic classification.</title>
        <authorList>
            <person name="Goeker M."/>
        </authorList>
    </citation>
    <scope>NUCLEOTIDE SEQUENCE [LARGE SCALE GENOMIC DNA]</scope>
    <source>
        <strain evidence="7 8">DSM 17245</strain>
    </source>
</reference>
<feature type="transmembrane region" description="Helical" evidence="6">
    <location>
        <begin position="7"/>
        <end position="27"/>
    </location>
</feature>
<dbReference type="PANTHER" id="PTHR42770">
    <property type="entry name" value="AMINO ACID TRANSPORTER-RELATED"/>
    <property type="match status" value="1"/>
</dbReference>
<evidence type="ECO:0000256" key="1">
    <source>
        <dbReference type="ARBA" id="ARBA00004651"/>
    </source>
</evidence>
<dbReference type="EMBL" id="JACHHH010000001">
    <property type="protein sequence ID" value="MBB6040195.1"/>
    <property type="molecule type" value="Genomic_DNA"/>
</dbReference>
<sequence length="465" mass="50396">MSKSQKLGFWSIVLLTINSIIGTGIFLSPGSVVKQVGSYAPLAYLCAAGFAVILALSFASASRYVVKSGAAYAYLEAAFGENAGLYIGITRFVSASIAWGVMATGVVKTVLQIFGMDTNSFALVTVGFILLMLVLFIINLFGLKVLEFVSNISTLGKVLALSLTILAGIFFVLQHKQTADLSLLVPGNSSGTVPALSSKSFVTAIVAAFYAFTGFEGVASGSSDMEKPEKNLPKALPLSIFMIAAIYLGIVFVSMQLNPMALLNSSNVVVLADIFANPVLQNAIVLGAFISMFGINIAASFHTPRLLEAMAKDGQVNNVFTKRTAGGFPYAAFVFSILWAIMIPMAFHYDMKGIMIISSIARFVQFLLVPLAVLCFYYGKQKGEIIEKPIKSFILDVPLPILAILLTLFLLSQFNWVGQFSNVKDGFVEPNFYAIFAMVFGYILFPWLAFVLREHQKYTQNKKAL</sequence>
<feature type="transmembrane region" description="Helical" evidence="6">
    <location>
        <begin position="155"/>
        <end position="173"/>
    </location>
</feature>
<dbReference type="PIRSF" id="PIRSF006060">
    <property type="entry name" value="AA_transporter"/>
    <property type="match status" value="1"/>
</dbReference>
<keyword evidence="3 6" id="KW-0812">Transmembrane</keyword>
<dbReference type="PANTHER" id="PTHR42770:SF18">
    <property type="entry name" value="ARGININE_AGMATINE ANTIPORTER"/>
    <property type="match status" value="1"/>
</dbReference>
<evidence type="ECO:0000256" key="3">
    <source>
        <dbReference type="ARBA" id="ARBA00022692"/>
    </source>
</evidence>
<name>A0A7W9SF25_9FIRM</name>
<accession>A0A7W9SF25</accession>
<comment type="subcellular location">
    <subcellularLocation>
        <location evidence="1">Cell membrane</location>
        <topology evidence="1">Multi-pass membrane protein</topology>
    </subcellularLocation>
</comment>
<proteinExistence type="predicted"/>
<feature type="transmembrane region" description="Helical" evidence="6">
    <location>
        <begin position="83"/>
        <end position="101"/>
    </location>
</feature>
<dbReference type="GO" id="GO:0022857">
    <property type="term" value="F:transmembrane transporter activity"/>
    <property type="evidence" value="ECO:0007669"/>
    <property type="project" value="InterPro"/>
</dbReference>
<dbReference type="Gene3D" id="1.20.1740.10">
    <property type="entry name" value="Amino acid/polyamine transporter I"/>
    <property type="match status" value="1"/>
</dbReference>
<dbReference type="GO" id="GO:0005886">
    <property type="term" value="C:plasma membrane"/>
    <property type="evidence" value="ECO:0007669"/>
    <property type="project" value="UniProtKB-SubCell"/>
</dbReference>
<dbReference type="InterPro" id="IPR002293">
    <property type="entry name" value="AA/rel_permease1"/>
</dbReference>
<feature type="transmembrane region" description="Helical" evidence="6">
    <location>
        <begin position="236"/>
        <end position="257"/>
    </location>
</feature>
<dbReference type="Proteomes" id="UP000522163">
    <property type="component" value="Unassembled WGS sequence"/>
</dbReference>
<keyword evidence="4 6" id="KW-1133">Transmembrane helix</keyword>
<evidence type="ECO:0000256" key="4">
    <source>
        <dbReference type="ARBA" id="ARBA00022989"/>
    </source>
</evidence>
<keyword evidence="5 6" id="KW-0472">Membrane</keyword>
<keyword evidence="2" id="KW-1003">Cell membrane</keyword>
<protein>
    <submittedName>
        <fullName evidence="7">Amino acid transporter</fullName>
    </submittedName>
</protein>
<evidence type="ECO:0000256" key="2">
    <source>
        <dbReference type="ARBA" id="ARBA00022475"/>
    </source>
</evidence>
<dbReference type="AlphaFoldDB" id="A0A7W9SF25"/>
<feature type="transmembrane region" description="Helical" evidence="6">
    <location>
        <begin position="353"/>
        <end position="378"/>
    </location>
</feature>
<evidence type="ECO:0000313" key="7">
    <source>
        <dbReference type="EMBL" id="MBB6040195.1"/>
    </source>
</evidence>
<dbReference type="GeneID" id="85013730"/>
<feature type="transmembrane region" description="Helical" evidence="6">
    <location>
        <begin position="193"/>
        <end position="215"/>
    </location>
</feature>
<feature type="transmembrane region" description="Helical" evidence="6">
    <location>
        <begin position="39"/>
        <end position="62"/>
    </location>
</feature>
<feature type="transmembrane region" description="Helical" evidence="6">
    <location>
        <begin position="390"/>
        <end position="412"/>
    </location>
</feature>
<feature type="transmembrane region" description="Helical" evidence="6">
    <location>
        <begin position="432"/>
        <end position="452"/>
    </location>
</feature>
<dbReference type="Pfam" id="PF13520">
    <property type="entry name" value="AA_permease_2"/>
    <property type="match status" value="1"/>
</dbReference>
<comment type="caution">
    <text evidence="7">The sequence shown here is derived from an EMBL/GenBank/DDBJ whole genome shotgun (WGS) entry which is preliminary data.</text>
</comment>
<dbReference type="InterPro" id="IPR050367">
    <property type="entry name" value="APC_superfamily"/>
</dbReference>
<dbReference type="RefSeq" id="WP_183681680.1">
    <property type="nucleotide sequence ID" value="NZ_JACHHH010000001.1"/>
</dbReference>
<organism evidence="7 8">
    <name type="scientific">Oribacterium sinus</name>
    <dbReference type="NCBI Taxonomy" id="237576"/>
    <lineage>
        <taxon>Bacteria</taxon>
        <taxon>Bacillati</taxon>
        <taxon>Bacillota</taxon>
        <taxon>Clostridia</taxon>
        <taxon>Lachnospirales</taxon>
        <taxon>Lachnospiraceae</taxon>
        <taxon>Oribacterium</taxon>
    </lineage>
</organism>
<gene>
    <name evidence="7" type="ORF">HNQ46_000156</name>
</gene>
<feature type="transmembrane region" description="Helical" evidence="6">
    <location>
        <begin position="121"/>
        <end position="143"/>
    </location>
</feature>
<evidence type="ECO:0000313" key="8">
    <source>
        <dbReference type="Proteomes" id="UP000522163"/>
    </source>
</evidence>
<feature type="transmembrane region" description="Helical" evidence="6">
    <location>
        <begin position="283"/>
        <end position="307"/>
    </location>
</feature>
<evidence type="ECO:0000256" key="5">
    <source>
        <dbReference type="ARBA" id="ARBA00023136"/>
    </source>
</evidence>